<evidence type="ECO:0000313" key="2">
    <source>
        <dbReference type="EMBL" id="MEQ2452884.1"/>
    </source>
</evidence>
<accession>A0ABV1EE86</accession>
<organism evidence="2 3">
    <name type="scientific">Coprococcus ammoniilyticus</name>
    <dbReference type="NCBI Taxonomy" id="2981785"/>
    <lineage>
        <taxon>Bacteria</taxon>
        <taxon>Bacillati</taxon>
        <taxon>Bacillota</taxon>
        <taxon>Clostridia</taxon>
        <taxon>Lachnospirales</taxon>
        <taxon>Lachnospiraceae</taxon>
        <taxon>Coprococcus</taxon>
    </lineage>
</organism>
<protein>
    <submittedName>
        <fullName evidence="2">Uncharacterized protein</fullName>
    </submittedName>
</protein>
<keyword evidence="3" id="KW-1185">Reference proteome</keyword>
<keyword evidence="1" id="KW-0732">Signal</keyword>
<feature type="chain" id="PRO_5045256328" evidence="1">
    <location>
        <begin position="26"/>
        <end position="97"/>
    </location>
</feature>
<evidence type="ECO:0000256" key="1">
    <source>
        <dbReference type="SAM" id="SignalP"/>
    </source>
</evidence>
<reference evidence="2 3" key="1">
    <citation type="submission" date="2024-04" db="EMBL/GenBank/DDBJ databases">
        <title>Human intestinal bacterial collection.</title>
        <authorList>
            <person name="Pauvert C."/>
            <person name="Hitch T.C.A."/>
            <person name="Clavel T."/>
        </authorList>
    </citation>
    <scope>NUCLEOTIDE SEQUENCE [LARGE SCALE GENOMIC DNA]</scope>
    <source>
        <strain evidence="2 3">CLA-AA-H141</strain>
    </source>
</reference>
<sequence>MKKKFLSLLLVLCFVMAFGSITALAVEGQTTDIWDGTADTSWYTGHETESEYHITTAEQLAGLAQLINTGTITFEGKTVYLDNDLDLDKREDIHWQR</sequence>
<dbReference type="EMBL" id="JBBNFM010000001">
    <property type="protein sequence ID" value="MEQ2452884.1"/>
    <property type="molecule type" value="Genomic_DNA"/>
</dbReference>
<comment type="caution">
    <text evidence="2">The sequence shown here is derived from an EMBL/GenBank/DDBJ whole genome shotgun (WGS) entry which is preliminary data.</text>
</comment>
<dbReference type="Proteomes" id="UP001482186">
    <property type="component" value="Unassembled WGS sequence"/>
</dbReference>
<dbReference type="RefSeq" id="WP_349115653.1">
    <property type="nucleotide sequence ID" value="NZ_JBBNFM010000001.1"/>
</dbReference>
<feature type="signal peptide" evidence="1">
    <location>
        <begin position="1"/>
        <end position="25"/>
    </location>
</feature>
<evidence type="ECO:0000313" key="3">
    <source>
        <dbReference type="Proteomes" id="UP001482186"/>
    </source>
</evidence>
<gene>
    <name evidence="2" type="ORF">AAAT04_02310</name>
</gene>
<proteinExistence type="predicted"/>
<name>A0ABV1EE86_9FIRM</name>